<comment type="pathway">
    <text evidence="5">Cofactor biosynthesis; NAD(+) biosynthesis; quinolinate from L-kynurenine: step 2/3.</text>
</comment>
<dbReference type="OrthoDB" id="9812626at2"/>
<dbReference type="InterPro" id="IPR000653">
    <property type="entry name" value="DegT/StrS_aminotransferase"/>
</dbReference>
<comment type="pathway">
    <text evidence="5">Amino-acid degradation; L-kynurenine degradation; L-alanine and anthranilate from L-kynurenine: step 1/1.</text>
</comment>
<dbReference type="Gene3D" id="3.40.640.10">
    <property type="entry name" value="Type I PLP-dependent aspartate aminotransferase-like (Major domain)"/>
    <property type="match status" value="1"/>
</dbReference>
<dbReference type="SUPFAM" id="SSF53383">
    <property type="entry name" value="PLP-dependent transferases"/>
    <property type="match status" value="1"/>
</dbReference>
<dbReference type="GO" id="GO:0005737">
    <property type="term" value="C:cytoplasm"/>
    <property type="evidence" value="ECO:0007669"/>
    <property type="project" value="UniProtKB-UniRule"/>
</dbReference>
<keyword evidence="1 5" id="KW-0662">Pyridine nucleotide biosynthesis</keyword>
<dbReference type="PIRSF" id="PIRSF038800">
    <property type="entry name" value="KYNU"/>
    <property type="match status" value="1"/>
</dbReference>
<comment type="cofactor">
    <cofactor evidence="5">
        <name>pyridoxal 5'-phosphate</name>
        <dbReference type="ChEBI" id="CHEBI:597326"/>
    </cofactor>
</comment>
<dbReference type="GO" id="GO:0043420">
    <property type="term" value="P:anthranilate metabolic process"/>
    <property type="evidence" value="ECO:0007669"/>
    <property type="project" value="TreeGrafter"/>
</dbReference>
<dbReference type="Gene3D" id="3.90.1150.10">
    <property type="entry name" value="Aspartate Aminotransferase, domain 1"/>
    <property type="match status" value="1"/>
</dbReference>
<dbReference type="GO" id="GO:0019441">
    <property type="term" value="P:L-tryptophan catabolic process to kynurenine"/>
    <property type="evidence" value="ECO:0007669"/>
    <property type="project" value="TreeGrafter"/>
</dbReference>
<comment type="catalytic activity">
    <reaction evidence="5">
        <text>L-kynurenine + H2O = anthranilate + L-alanine + H(+)</text>
        <dbReference type="Rhea" id="RHEA:16813"/>
        <dbReference type="ChEBI" id="CHEBI:15377"/>
        <dbReference type="ChEBI" id="CHEBI:15378"/>
        <dbReference type="ChEBI" id="CHEBI:16567"/>
        <dbReference type="ChEBI" id="CHEBI:57959"/>
        <dbReference type="ChEBI" id="CHEBI:57972"/>
        <dbReference type="EC" id="3.7.1.3"/>
    </reaction>
</comment>
<evidence type="ECO:0000256" key="4">
    <source>
        <dbReference type="NCBIfam" id="TIGR01814"/>
    </source>
</evidence>
<dbReference type="GO" id="GO:0030170">
    <property type="term" value="F:pyridoxal phosphate binding"/>
    <property type="evidence" value="ECO:0007669"/>
    <property type="project" value="UniProtKB-UniRule"/>
</dbReference>
<evidence type="ECO:0000256" key="3">
    <source>
        <dbReference type="ARBA" id="ARBA00022898"/>
    </source>
</evidence>
<dbReference type="Pfam" id="PF01041">
    <property type="entry name" value="DegT_DnrJ_EryC1"/>
    <property type="match status" value="1"/>
</dbReference>
<comment type="similarity">
    <text evidence="6">Belongs to the DegT/DnrJ/EryC1 family.</text>
</comment>
<dbReference type="GO" id="GO:0097053">
    <property type="term" value="P:L-kynurenine catabolic process"/>
    <property type="evidence" value="ECO:0007669"/>
    <property type="project" value="UniProtKB-UniPathway"/>
</dbReference>
<evidence type="ECO:0000256" key="2">
    <source>
        <dbReference type="ARBA" id="ARBA00022801"/>
    </source>
</evidence>
<sequence>MDIADARALDDRDPLAGFRRRFIAPGEHDRVVAYLDGNSLGRPPLATRDRLIELIDEQWAGRLIRSWSEGWLELPAQIGDRLAAAVLGAAPGQTIVADSTTVCLYKTLRAAAALRPDRTEIVTDRHNFPTDSYVVDGVATELGMTVRWIDSDPASGVTVEQVAETLGDRTAVLLLSHVAYRSAYLADMAAITALTHRHGAVVVWDLCHSVGSVPVELDACGVDFAVGCTYKFLNAGPGAPAFLYVRAEHQDDFAAAIPGWMGHDDPFAMEKAYRPAAGIKRALSGTPPVTGLIGVEQGVALVEQAGIDRIRTKAVELTEFVTALVDVWLVPLGAGYGSPRDPRLRGGHVTVTHPDAARISTTLIERGVIVDHRPPGGIRIGLSPLTTSFAETYSAMEIFRDILDGATAG</sequence>
<comment type="subunit">
    <text evidence="5">Homodimer.</text>
</comment>
<comment type="function">
    <text evidence="5">Catalyzes the cleavage of L-kynurenine (L-Kyn) and L-3-hydroxykynurenine (L-3OHKyn) into anthranilic acid (AA) and 3-hydroxyanthranilic acid (3-OHAA), respectively.</text>
</comment>
<dbReference type="Pfam" id="PF22580">
    <property type="entry name" value="KYNU_C"/>
    <property type="match status" value="1"/>
</dbReference>
<proteinExistence type="inferred from homology"/>
<dbReference type="EC" id="3.7.1.3" evidence="4 5"/>
<gene>
    <name evidence="7" type="primary">kynU</name>
    <name evidence="7" type="ORF">BG845_06908</name>
</gene>
<comment type="similarity">
    <text evidence="5">Belongs to the kynureninase family.</text>
</comment>
<dbReference type="UniPathway" id="UPA00334">
    <property type="reaction ID" value="UER00455"/>
</dbReference>
<comment type="catalytic activity">
    <reaction evidence="5">
        <text>3-hydroxy-L-kynurenine + H2O = 3-hydroxyanthranilate + L-alanine + H(+)</text>
        <dbReference type="Rhea" id="RHEA:25143"/>
        <dbReference type="ChEBI" id="CHEBI:15377"/>
        <dbReference type="ChEBI" id="CHEBI:15378"/>
        <dbReference type="ChEBI" id="CHEBI:36559"/>
        <dbReference type="ChEBI" id="CHEBI:57972"/>
        <dbReference type="ChEBI" id="CHEBI:58125"/>
        <dbReference type="EC" id="3.7.1.3"/>
    </reaction>
</comment>
<keyword evidence="2 5" id="KW-0378">Hydrolase</keyword>
<protein>
    <recommendedName>
        <fullName evidence="4 5">Kynureninase</fullName>
        <ecNumber evidence="4 5">3.7.1.3</ecNumber>
    </recommendedName>
</protein>
<dbReference type="InterPro" id="IPR015421">
    <property type="entry name" value="PyrdxlP-dep_Trfase_major"/>
</dbReference>
<organism evidence="7 8">
    <name type="scientific">Pseudonocardia autotrophica</name>
    <name type="common">Amycolata autotrophica</name>
    <name type="synonym">Nocardia autotrophica</name>
    <dbReference type="NCBI Taxonomy" id="2074"/>
    <lineage>
        <taxon>Bacteria</taxon>
        <taxon>Bacillati</taxon>
        <taxon>Actinomycetota</taxon>
        <taxon>Actinomycetes</taxon>
        <taxon>Pseudonocardiales</taxon>
        <taxon>Pseudonocardiaceae</taxon>
        <taxon>Pseudonocardia</taxon>
    </lineage>
</organism>
<dbReference type="InterPro" id="IPR015422">
    <property type="entry name" value="PyrdxlP-dep_Trfase_small"/>
</dbReference>
<comment type="caution">
    <text evidence="7">The sequence shown here is derived from an EMBL/GenBank/DDBJ whole genome shotgun (WGS) entry which is preliminary data.</text>
</comment>
<dbReference type="GO" id="GO:0009435">
    <property type="term" value="P:NAD+ biosynthetic process"/>
    <property type="evidence" value="ECO:0007669"/>
    <property type="project" value="UniProtKB-UniRule"/>
</dbReference>
<dbReference type="PANTHER" id="PTHR14084">
    <property type="entry name" value="KYNURENINASE"/>
    <property type="match status" value="1"/>
</dbReference>
<evidence type="ECO:0000256" key="5">
    <source>
        <dbReference type="PIRNR" id="PIRNR038800"/>
    </source>
</evidence>
<evidence type="ECO:0000256" key="6">
    <source>
        <dbReference type="RuleBase" id="RU004508"/>
    </source>
</evidence>
<dbReference type="PANTHER" id="PTHR14084:SF0">
    <property type="entry name" value="KYNURENINASE"/>
    <property type="match status" value="1"/>
</dbReference>
<dbReference type="Proteomes" id="UP000194360">
    <property type="component" value="Unassembled WGS sequence"/>
</dbReference>
<dbReference type="RefSeq" id="WP_085916909.1">
    <property type="nucleotide sequence ID" value="NZ_AP018920.1"/>
</dbReference>
<name>A0A1Y2MGH1_PSEAH</name>
<keyword evidence="8" id="KW-1185">Reference proteome</keyword>
<dbReference type="GO" id="GO:0030429">
    <property type="term" value="F:kynureninase activity"/>
    <property type="evidence" value="ECO:0007669"/>
    <property type="project" value="UniProtKB-UniRule"/>
</dbReference>
<dbReference type="EMBL" id="MIGB01000105">
    <property type="protein sequence ID" value="OSY34386.1"/>
    <property type="molecule type" value="Genomic_DNA"/>
</dbReference>
<evidence type="ECO:0000313" key="8">
    <source>
        <dbReference type="Proteomes" id="UP000194360"/>
    </source>
</evidence>
<keyword evidence="3 5" id="KW-0663">Pyridoxal phosphate</keyword>
<evidence type="ECO:0000313" key="7">
    <source>
        <dbReference type="EMBL" id="OSY34386.1"/>
    </source>
</evidence>
<reference evidence="7 8" key="1">
    <citation type="submission" date="2016-09" db="EMBL/GenBank/DDBJ databases">
        <title>Pseudonocardia autotrophica DSM535, a candidate organism with high potential of specific P450 cytochromes.</title>
        <authorList>
            <person name="Grumaz C."/>
            <person name="Vainshtein Y."/>
            <person name="Kirstahler P."/>
            <person name="Sohn K."/>
        </authorList>
    </citation>
    <scope>NUCLEOTIDE SEQUENCE [LARGE SCALE GENOMIC DNA]</scope>
    <source>
        <strain evidence="7 8">DSM 535</strain>
    </source>
</reference>
<dbReference type="InterPro" id="IPR010111">
    <property type="entry name" value="Kynureninase"/>
</dbReference>
<dbReference type="UniPathway" id="UPA00253">
    <property type="reaction ID" value="UER00329"/>
</dbReference>
<dbReference type="AlphaFoldDB" id="A0A1Y2MGH1"/>
<dbReference type="InterPro" id="IPR015424">
    <property type="entry name" value="PyrdxlP-dep_Trfase"/>
</dbReference>
<accession>A0A1Y2MGH1</accession>
<dbReference type="NCBIfam" id="TIGR01814">
    <property type="entry name" value="kynureninase"/>
    <property type="match status" value="1"/>
</dbReference>
<evidence type="ECO:0000256" key="1">
    <source>
        <dbReference type="ARBA" id="ARBA00022642"/>
    </source>
</evidence>
<dbReference type="STRING" id="2074.BG845_06908"/>